<dbReference type="InterPro" id="IPR013830">
    <property type="entry name" value="SGNH_hydro"/>
</dbReference>
<dbReference type="Gene3D" id="3.40.50.1110">
    <property type="entry name" value="SGNH hydrolase"/>
    <property type="match status" value="1"/>
</dbReference>
<dbReference type="GO" id="GO:0004622">
    <property type="term" value="F:phosphatidylcholine lysophospholipase activity"/>
    <property type="evidence" value="ECO:0007669"/>
    <property type="project" value="TreeGrafter"/>
</dbReference>
<dbReference type="PATRIC" id="fig|864069.3.peg.1435"/>
<proteinExistence type="predicted"/>
<keyword evidence="1" id="KW-0732">Signal</keyword>
<gene>
    <name evidence="3" type="ORF">MicloDRAFT_00012950</name>
</gene>
<dbReference type="Pfam" id="PF13472">
    <property type="entry name" value="Lipase_GDSL_2"/>
    <property type="match status" value="1"/>
</dbReference>
<evidence type="ECO:0000313" key="4">
    <source>
        <dbReference type="Proteomes" id="UP000003947"/>
    </source>
</evidence>
<dbReference type="eggNOG" id="COG2755">
    <property type="taxonomic scope" value="Bacteria"/>
</dbReference>
<dbReference type="PANTHER" id="PTHR30383">
    <property type="entry name" value="THIOESTERASE 1/PROTEASE 1/LYSOPHOSPHOLIPASE L1"/>
    <property type="match status" value="1"/>
</dbReference>
<dbReference type="EMBL" id="JH660640">
    <property type="protein sequence ID" value="EIM29974.1"/>
    <property type="molecule type" value="Genomic_DNA"/>
</dbReference>
<organism evidence="3 4">
    <name type="scientific">Microvirga lotononidis</name>
    <dbReference type="NCBI Taxonomy" id="864069"/>
    <lineage>
        <taxon>Bacteria</taxon>
        <taxon>Pseudomonadati</taxon>
        <taxon>Pseudomonadota</taxon>
        <taxon>Alphaproteobacteria</taxon>
        <taxon>Hyphomicrobiales</taxon>
        <taxon>Methylobacteriaceae</taxon>
        <taxon>Microvirga</taxon>
    </lineage>
</organism>
<dbReference type="HOGENOM" id="CLU_044083_3_0_5"/>
<evidence type="ECO:0000256" key="1">
    <source>
        <dbReference type="SAM" id="SignalP"/>
    </source>
</evidence>
<evidence type="ECO:0000313" key="3">
    <source>
        <dbReference type="EMBL" id="EIM29974.1"/>
    </source>
</evidence>
<keyword evidence="4" id="KW-1185">Reference proteome</keyword>
<feature type="chain" id="PRO_5003698747" evidence="1">
    <location>
        <begin position="25"/>
        <end position="256"/>
    </location>
</feature>
<sequence length="256" mass="27840" precursor="true">MALHPSRSITLAWLLAALIGISPAAEHHQPIGILPIGDSITDGDGRHDSYRRHLWHLLRNAEYKVDFLGSRHLNGYYNEQPPNPDFDMDHEGHSGWTTRDVLSELSGSGEGRGQLGDWLSTHAPAFILLQIGTNDILKCEDTNGIVARIKQMVAIIHSITPSSTILISTVLPLGSAQSLGFDDAYCPGKRGLDTAVNALNQNLQGVLSEVARVDIVDLNRAIDPASDLYDGIHPNASGERRIAEAWFAAMTPATTR</sequence>
<protein>
    <submittedName>
        <fullName evidence="3">Lysophospholipase L1-like esterase</fullName>
    </submittedName>
</protein>
<dbReference type="PANTHER" id="PTHR30383:SF2">
    <property type="entry name" value="CELLULOSE-BINDING PROTEIN"/>
    <property type="match status" value="1"/>
</dbReference>
<dbReference type="STRING" id="864069.MicloDRAFT_00012950"/>
<dbReference type="SUPFAM" id="SSF52266">
    <property type="entry name" value="SGNH hydrolase"/>
    <property type="match status" value="1"/>
</dbReference>
<feature type="signal peptide" evidence="1">
    <location>
        <begin position="1"/>
        <end position="24"/>
    </location>
</feature>
<dbReference type="InterPro" id="IPR051532">
    <property type="entry name" value="Ester_Hydrolysis_Enzymes"/>
</dbReference>
<dbReference type="Proteomes" id="UP000003947">
    <property type="component" value="Unassembled WGS sequence"/>
</dbReference>
<accession>I4Z182</accession>
<evidence type="ECO:0000259" key="2">
    <source>
        <dbReference type="Pfam" id="PF13472"/>
    </source>
</evidence>
<dbReference type="AlphaFoldDB" id="I4Z182"/>
<name>I4Z182_9HYPH</name>
<reference evidence="3 4" key="1">
    <citation type="submission" date="2012-02" db="EMBL/GenBank/DDBJ databases">
        <title>Improved High-Quality Draft sequence of Microvirga sp. WSM3557.</title>
        <authorList>
            <consortium name="US DOE Joint Genome Institute"/>
            <person name="Lucas S."/>
            <person name="Han J."/>
            <person name="Lapidus A."/>
            <person name="Cheng J.-F."/>
            <person name="Goodwin L."/>
            <person name="Pitluck S."/>
            <person name="Peters L."/>
            <person name="Zhang X."/>
            <person name="Detter J.C."/>
            <person name="Han C."/>
            <person name="Tapia R."/>
            <person name="Land M."/>
            <person name="Hauser L."/>
            <person name="Kyrpides N."/>
            <person name="Ivanova N."/>
            <person name="Pagani I."/>
            <person name="Brau L."/>
            <person name="Yates R."/>
            <person name="O'Hara G."/>
            <person name="Rui T."/>
            <person name="Howieson J."/>
            <person name="Reeve W."/>
            <person name="Woyke T."/>
        </authorList>
    </citation>
    <scope>NUCLEOTIDE SEQUENCE [LARGE SCALE GENOMIC DNA]</scope>
    <source>
        <strain evidence="3 4">WSM3557</strain>
    </source>
</reference>
<feature type="domain" description="SGNH hydrolase-type esterase" evidence="2">
    <location>
        <begin position="36"/>
        <end position="240"/>
    </location>
</feature>
<dbReference type="RefSeq" id="WP_009490105.1">
    <property type="nucleotide sequence ID" value="NZ_CP141050.1"/>
</dbReference>
<dbReference type="InterPro" id="IPR036514">
    <property type="entry name" value="SGNH_hydro_sf"/>
</dbReference>